<feature type="compositionally biased region" description="Polar residues" evidence="1">
    <location>
        <begin position="129"/>
        <end position="150"/>
    </location>
</feature>
<reference evidence="2 3" key="1">
    <citation type="submission" date="2019-07" db="EMBL/GenBank/DDBJ databases">
        <title>Chromosome genome assembly for large yellow croaker.</title>
        <authorList>
            <person name="Xiao S."/>
        </authorList>
    </citation>
    <scope>NUCLEOTIDE SEQUENCE [LARGE SCALE GENOMIC DNA]</scope>
    <source>
        <strain evidence="2">JMULYC20181020</strain>
        <tissue evidence="2">Muscle</tissue>
    </source>
</reference>
<organism evidence="2 3">
    <name type="scientific">Larimichthys crocea</name>
    <name type="common">Large yellow croaker</name>
    <name type="synonym">Pseudosciaena crocea</name>
    <dbReference type="NCBI Taxonomy" id="215358"/>
    <lineage>
        <taxon>Eukaryota</taxon>
        <taxon>Metazoa</taxon>
        <taxon>Chordata</taxon>
        <taxon>Craniata</taxon>
        <taxon>Vertebrata</taxon>
        <taxon>Euteleostomi</taxon>
        <taxon>Actinopterygii</taxon>
        <taxon>Neopterygii</taxon>
        <taxon>Teleostei</taxon>
        <taxon>Neoteleostei</taxon>
        <taxon>Acanthomorphata</taxon>
        <taxon>Eupercaria</taxon>
        <taxon>Sciaenidae</taxon>
        <taxon>Larimichthys</taxon>
    </lineage>
</organism>
<keyword evidence="3" id="KW-1185">Reference proteome</keyword>
<proteinExistence type="predicted"/>
<name>A0A6G0J4J7_LARCR</name>
<dbReference type="EMBL" id="REGW02000003">
    <property type="protein sequence ID" value="KAE8298527.1"/>
    <property type="molecule type" value="Genomic_DNA"/>
</dbReference>
<evidence type="ECO:0000256" key="1">
    <source>
        <dbReference type="SAM" id="MobiDB-lite"/>
    </source>
</evidence>
<feature type="compositionally biased region" description="Low complexity" evidence="1">
    <location>
        <begin position="47"/>
        <end position="124"/>
    </location>
</feature>
<protein>
    <submittedName>
        <fullName evidence="2">Uncharacterized protein</fullName>
    </submittedName>
</protein>
<evidence type="ECO:0000313" key="3">
    <source>
        <dbReference type="Proteomes" id="UP000424527"/>
    </source>
</evidence>
<accession>A0A6G0J4J7</accession>
<gene>
    <name evidence="2" type="ORF">D5F01_LYC03029</name>
</gene>
<evidence type="ECO:0000313" key="2">
    <source>
        <dbReference type="EMBL" id="KAE8298527.1"/>
    </source>
</evidence>
<feature type="region of interest" description="Disordered" evidence="1">
    <location>
        <begin position="46"/>
        <end position="150"/>
    </location>
</feature>
<dbReference type="AlphaFoldDB" id="A0A6G0J4J7"/>
<sequence length="293" mass="32353">MKMSNIIHTVLTTPSLSLHMLSLSPSPSPSTLMLPTDSRLHIHTPYIRNTHSTRSTHSTRNIRSTCSTHKLPHSTHTPSSPNPSILTLLTRSTPSSTLSTPSSTLSTPSSTLSTPSHLPSTNSTHDPHSPNTLTNSTHSILHSTHTDTPLRNTLTLSTHMARPSKDPTPNIHTPSILNTLSTHTTLNIHVTRRRIIVEDQPEDPHTAVTAPLRTRMTMRAFGRNLCCDNQSSNVVLREIQSLEEHSHAMMLKHYPTKHLLPPLNQHSAMGPLFIFWGRGGGTQVCRSCREIDS</sequence>
<comment type="caution">
    <text evidence="2">The sequence shown here is derived from an EMBL/GenBank/DDBJ whole genome shotgun (WGS) entry which is preliminary data.</text>
</comment>
<dbReference type="Proteomes" id="UP000424527">
    <property type="component" value="Unassembled WGS sequence"/>
</dbReference>